<dbReference type="PANTHER" id="PTHR11468:SF3">
    <property type="entry name" value="GLYCOGEN PHOSPHORYLASE, LIVER FORM"/>
    <property type="match status" value="1"/>
</dbReference>
<keyword evidence="7 13" id="KW-0328">Glycosyltransferase</keyword>
<evidence type="ECO:0000256" key="7">
    <source>
        <dbReference type="ARBA" id="ARBA00022676"/>
    </source>
</evidence>
<evidence type="ECO:0000256" key="13">
    <source>
        <dbReference type="RuleBase" id="RU000587"/>
    </source>
</evidence>
<organism evidence="14 15">
    <name type="scientific">Lacticaseibacillus nasuensis JCM 17158</name>
    <dbReference type="NCBI Taxonomy" id="1291734"/>
    <lineage>
        <taxon>Bacteria</taxon>
        <taxon>Bacillati</taxon>
        <taxon>Bacillota</taxon>
        <taxon>Bacilli</taxon>
        <taxon>Lactobacillales</taxon>
        <taxon>Lactobacillaceae</taxon>
        <taxon>Lacticaseibacillus</taxon>
    </lineage>
</organism>
<comment type="similarity">
    <text evidence="4 13">Belongs to the glycogen phosphorylase family.</text>
</comment>
<evidence type="ECO:0000256" key="10">
    <source>
        <dbReference type="ARBA" id="ARBA00023277"/>
    </source>
</evidence>
<sequence length="795" mass="87690">MKDLKRALQTTAMQLFADDFTHLDLAQQFRTVAFVTRGMIAPNWAKTKAAVDRSGQKQVYYFAIEFLPGRLLASNLLNLGIKADMEAALTAYGVDSALLYEAEAEPALGNGGLGRLGSAFLDAMASVGMPGNGNGIRYRYGLFRQRFVDGYQVELPDDWLRDTNVWEVRKENRAVIVRFGGQVWLRPDATGQLQPEYQGAQEILAVPYDTAIPGYHDGVVNTMRLWSAEPVNDPNHAFTMADKARADEITRILYPDDSQVAGQELRLRQEYFLVSAGVQSVVHHYLRFHQDIMRLPEFVAIHINDTHPAMAVAELMRVLLDDFGLNWEPAWRLTEATLSYTNHTLMQEALESWDQQLFARVVPRLAQLIGEIDRRFRARFTRRYGELLVNRAAPLGNGRVRMANLAVIGSHAVNGVAKLHTQLLGESVLKDLVTLYPRKLLNETNGITMRRWVLLANPGLTQLLDLAVGPAWHRAPLAARGFAAAAQQPGLAKQLQAVKLANKQALADYILATLHETVNPQALFDVQIKRLHAYKRQLLHLLGILADYLTLLDGGDLPPRVHIFAAKAAPSYAYAKSIIKVMNAAAGVINHDPRVSGRLQLIFLPNYNVSLASRIIPAADVSEQISLAGTEASGTSNMKLMANGALTLATLDGANIEIRDAVGAANIETFGLTATQVRAYQQVGNYSASAVLAESPLLKRVVAMLTDGSIPDIQLEGRQIVDSLVLGNDEYFVLADFAAYQAASRRVEQRYADPAGWAQTMAINIAAAGQFAADFTVANYGREIWDVRPTHPPRE</sequence>
<dbReference type="STRING" id="1291734.FD02_GL000056"/>
<dbReference type="Gene3D" id="3.40.50.2000">
    <property type="entry name" value="Glycogen Phosphorylase B"/>
    <property type="match status" value="2"/>
</dbReference>
<keyword evidence="5" id="KW-0963">Cytoplasm</keyword>
<evidence type="ECO:0000256" key="1">
    <source>
        <dbReference type="ARBA" id="ARBA00001275"/>
    </source>
</evidence>
<evidence type="ECO:0000256" key="12">
    <source>
        <dbReference type="PIRSR" id="PIRSR000460-1"/>
    </source>
</evidence>
<name>A0A0R1JIK0_9LACO</name>
<comment type="cofactor">
    <cofactor evidence="2 13">
        <name>pyridoxal 5'-phosphate</name>
        <dbReference type="ChEBI" id="CHEBI:597326"/>
    </cofactor>
</comment>
<evidence type="ECO:0000256" key="6">
    <source>
        <dbReference type="ARBA" id="ARBA00022533"/>
    </source>
</evidence>
<evidence type="ECO:0000256" key="5">
    <source>
        <dbReference type="ARBA" id="ARBA00022490"/>
    </source>
</evidence>
<feature type="modified residue" description="N6-(pyridoxal phosphate)lysine" evidence="12">
    <location>
        <position position="639"/>
    </location>
</feature>
<keyword evidence="6" id="KW-0021">Allosteric enzyme</keyword>
<protein>
    <recommendedName>
        <fullName evidence="13">Alpha-1,4 glucan phosphorylase</fullName>
        <ecNumber evidence="13">2.4.1.1</ecNumber>
    </recommendedName>
</protein>
<dbReference type="GO" id="GO:0008184">
    <property type="term" value="F:glycogen phosphorylase activity"/>
    <property type="evidence" value="ECO:0007669"/>
    <property type="project" value="InterPro"/>
</dbReference>
<dbReference type="Proteomes" id="UP000051804">
    <property type="component" value="Unassembled WGS sequence"/>
</dbReference>
<dbReference type="GO" id="GO:0030170">
    <property type="term" value="F:pyridoxal phosphate binding"/>
    <property type="evidence" value="ECO:0007669"/>
    <property type="project" value="InterPro"/>
</dbReference>
<dbReference type="EC" id="2.4.1.1" evidence="13"/>
<dbReference type="NCBIfam" id="TIGR02093">
    <property type="entry name" value="P_ylase"/>
    <property type="match status" value="1"/>
</dbReference>
<evidence type="ECO:0000313" key="15">
    <source>
        <dbReference type="Proteomes" id="UP000051804"/>
    </source>
</evidence>
<evidence type="ECO:0000256" key="9">
    <source>
        <dbReference type="ARBA" id="ARBA00022898"/>
    </source>
</evidence>
<keyword evidence="15" id="KW-1185">Reference proteome</keyword>
<accession>A0A0R1JIK0</accession>
<dbReference type="InterPro" id="IPR011833">
    <property type="entry name" value="Glycg_phsphrylas"/>
</dbReference>
<dbReference type="AlphaFoldDB" id="A0A0R1JIK0"/>
<proteinExistence type="inferred from homology"/>
<evidence type="ECO:0000256" key="8">
    <source>
        <dbReference type="ARBA" id="ARBA00022679"/>
    </source>
</evidence>
<keyword evidence="9 12" id="KW-0663">Pyridoxal phosphate</keyword>
<dbReference type="PANTHER" id="PTHR11468">
    <property type="entry name" value="GLYCOGEN PHOSPHORYLASE"/>
    <property type="match status" value="1"/>
</dbReference>
<comment type="catalytic activity">
    <reaction evidence="1 13">
        <text>[(1-&gt;4)-alpha-D-glucosyl](n) + phosphate = [(1-&gt;4)-alpha-D-glucosyl](n-1) + alpha-D-glucose 1-phosphate</text>
        <dbReference type="Rhea" id="RHEA:41732"/>
        <dbReference type="Rhea" id="RHEA-COMP:9584"/>
        <dbReference type="Rhea" id="RHEA-COMP:9586"/>
        <dbReference type="ChEBI" id="CHEBI:15444"/>
        <dbReference type="ChEBI" id="CHEBI:43474"/>
        <dbReference type="ChEBI" id="CHEBI:58601"/>
        <dbReference type="EC" id="2.4.1.1"/>
    </reaction>
</comment>
<evidence type="ECO:0000313" key="14">
    <source>
        <dbReference type="EMBL" id="KRK70875.1"/>
    </source>
</evidence>
<dbReference type="OrthoDB" id="9760804at2"/>
<dbReference type="GO" id="GO:0005737">
    <property type="term" value="C:cytoplasm"/>
    <property type="evidence" value="ECO:0007669"/>
    <property type="project" value="UniProtKB-SubCell"/>
</dbReference>
<dbReference type="PIRSF" id="PIRSF000460">
    <property type="entry name" value="Pprylas_GlgP"/>
    <property type="match status" value="1"/>
</dbReference>
<comment type="function">
    <text evidence="13">Allosteric enzyme that catalyzes the rate-limiting step in glycogen catabolism, the phosphorolytic cleavage of glycogen to produce glucose-1-phosphate, and plays a central role in maintaining cellular and organismal glucose homeostasis.</text>
</comment>
<dbReference type="Pfam" id="PF00343">
    <property type="entry name" value="Phosphorylase"/>
    <property type="match status" value="1"/>
</dbReference>
<reference evidence="14 15" key="1">
    <citation type="journal article" date="2015" name="Genome Announc.">
        <title>Expanding the biotechnology potential of lactobacilli through comparative genomics of 213 strains and associated genera.</title>
        <authorList>
            <person name="Sun Z."/>
            <person name="Harris H.M."/>
            <person name="McCann A."/>
            <person name="Guo C."/>
            <person name="Argimon S."/>
            <person name="Zhang W."/>
            <person name="Yang X."/>
            <person name="Jeffery I.B."/>
            <person name="Cooney J.C."/>
            <person name="Kagawa T.F."/>
            <person name="Liu W."/>
            <person name="Song Y."/>
            <person name="Salvetti E."/>
            <person name="Wrobel A."/>
            <person name="Rasinkangas P."/>
            <person name="Parkhill J."/>
            <person name="Rea M.C."/>
            <person name="O'Sullivan O."/>
            <person name="Ritari J."/>
            <person name="Douillard F.P."/>
            <person name="Paul Ross R."/>
            <person name="Yang R."/>
            <person name="Briner A.E."/>
            <person name="Felis G.E."/>
            <person name="de Vos W.M."/>
            <person name="Barrangou R."/>
            <person name="Klaenhammer T.R."/>
            <person name="Caufield P.W."/>
            <person name="Cui Y."/>
            <person name="Zhang H."/>
            <person name="O'Toole P.W."/>
        </authorList>
    </citation>
    <scope>NUCLEOTIDE SEQUENCE [LARGE SCALE GENOMIC DNA]</scope>
    <source>
        <strain evidence="14 15">JCM 17158</strain>
    </source>
</reference>
<dbReference type="FunFam" id="3.40.50.2000:FF:000003">
    <property type="entry name" value="Alpha-1,4 glucan phosphorylase"/>
    <property type="match status" value="1"/>
</dbReference>
<dbReference type="FunFam" id="3.40.50.2000:FF:000153">
    <property type="entry name" value="Alpha-1,4 glucan phosphorylase"/>
    <property type="match status" value="1"/>
</dbReference>
<keyword evidence="10 13" id="KW-0119">Carbohydrate metabolism</keyword>
<evidence type="ECO:0000256" key="3">
    <source>
        <dbReference type="ARBA" id="ARBA00004496"/>
    </source>
</evidence>
<dbReference type="RefSeq" id="WP_056951528.1">
    <property type="nucleotide sequence ID" value="NZ_AZDJ01000030.1"/>
</dbReference>
<gene>
    <name evidence="14" type="ORF">FD02_GL000056</name>
</gene>
<dbReference type="SUPFAM" id="SSF53756">
    <property type="entry name" value="UDP-Glycosyltransferase/glycogen phosphorylase"/>
    <property type="match status" value="1"/>
</dbReference>
<dbReference type="GO" id="GO:0005980">
    <property type="term" value="P:glycogen catabolic process"/>
    <property type="evidence" value="ECO:0007669"/>
    <property type="project" value="UniProtKB-ARBA"/>
</dbReference>
<evidence type="ECO:0000256" key="2">
    <source>
        <dbReference type="ARBA" id="ARBA00001933"/>
    </source>
</evidence>
<comment type="caution">
    <text evidence="14">The sequence shown here is derived from an EMBL/GenBank/DDBJ whole genome shotgun (WGS) entry which is preliminary data.</text>
</comment>
<dbReference type="PATRIC" id="fig|1291734.4.peg.59"/>
<evidence type="ECO:0000256" key="4">
    <source>
        <dbReference type="ARBA" id="ARBA00006047"/>
    </source>
</evidence>
<comment type="function">
    <text evidence="11">Phosphorylase is an important allosteric enzyme in carbohydrate metabolism. Enzymes from different sources differ in their regulatory mechanisms and in their natural substrates. However, all known phosphorylases share catalytic and structural properties.</text>
</comment>
<comment type="subcellular location">
    <subcellularLocation>
        <location evidence="3">Cytoplasm</location>
    </subcellularLocation>
</comment>
<dbReference type="InterPro" id="IPR000811">
    <property type="entry name" value="Glyco_trans_35"/>
</dbReference>
<keyword evidence="8 13" id="KW-0808">Transferase</keyword>
<dbReference type="EMBL" id="AZDJ01000030">
    <property type="protein sequence ID" value="KRK70875.1"/>
    <property type="molecule type" value="Genomic_DNA"/>
</dbReference>
<evidence type="ECO:0000256" key="11">
    <source>
        <dbReference type="ARBA" id="ARBA00025174"/>
    </source>
</evidence>